<feature type="region of interest" description="Disordered" evidence="1">
    <location>
        <begin position="30"/>
        <end position="55"/>
    </location>
</feature>
<feature type="compositionally biased region" description="Low complexity" evidence="1">
    <location>
        <begin position="30"/>
        <end position="41"/>
    </location>
</feature>
<dbReference type="PANTHER" id="PTHR47721">
    <property type="entry name" value="OS01G0235100 PROTEIN"/>
    <property type="match status" value="1"/>
</dbReference>
<comment type="caution">
    <text evidence="2">The sequence shown here is derived from an EMBL/GenBank/DDBJ whole genome shotgun (WGS) entry which is preliminary data.</text>
</comment>
<organism evidence="2 3">
    <name type="scientific">Chlorella vulgaris</name>
    <name type="common">Green alga</name>
    <dbReference type="NCBI Taxonomy" id="3077"/>
    <lineage>
        <taxon>Eukaryota</taxon>
        <taxon>Viridiplantae</taxon>
        <taxon>Chlorophyta</taxon>
        <taxon>core chlorophytes</taxon>
        <taxon>Trebouxiophyceae</taxon>
        <taxon>Chlorellales</taxon>
        <taxon>Chlorellaceae</taxon>
        <taxon>Chlorella clade</taxon>
        <taxon>Chlorella</taxon>
    </lineage>
</organism>
<dbReference type="AlphaFoldDB" id="A0A9D4TM20"/>
<keyword evidence="3" id="KW-1185">Reference proteome</keyword>
<dbReference type="EMBL" id="SIDB01000008">
    <property type="protein sequence ID" value="KAI3429242.1"/>
    <property type="molecule type" value="Genomic_DNA"/>
</dbReference>
<dbReference type="OrthoDB" id="421474at2759"/>
<reference evidence="2" key="2">
    <citation type="submission" date="2020-11" db="EMBL/GenBank/DDBJ databases">
        <authorList>
            <person name="Cecchin M."/>
            <person name="Marcolungo L."/>
            <person name="Rossato M."/>
            <person name="Girolomoni L."/>
            <person name="Cosentino E."/>
            <person name="Cuine S."/>
            <person name="Li-Beisson Y."/>
            <person name="Delledonne M."/>
            <person name="Ballottari M."/>
        </authorList>
    </citation>
    <scope>NUCLEOTIDE SEQUENCE</scope>
    <source>
        <strain evidence="2">211/11P</strain>
        <tissue evidence="2">Whole cell</tissue>
    </source>
</reference>
<dbReference type="Proteomes" id="UP001055712">
    <property type="component" value="Unassembled WGS sequence"/>
</dbReference>
<sequence length="123" mass="13230">MLQQAACLRAPAPLSSPPALRCRQQIRQQRRPVAVRAEQQQEPGTPQEAASGDTCPTCGVPLSSKAFGCDTTGRIAGGIGAVPGFKWWPIKAYRPCPKLAEAGLAYQRKGQITDEVLFGKGRR</sequence>
<proteinExistence type="predicted"/>
<dbReference type="PANTHER" id="PTHR47721:SF2">
    <property type="entry name" value="OS01G0235100 PROTEIN"/>
    <property type="match status" value="1"/>
</dbReference>
<evidence type="ECO:0000313" key="2">
    <source>
        <dbReference type="EMBL" id="KAI3429242.1"/>
    </source>
</evidence>
<evidence type="ECO:0000256" key="1">
    <source>
        <dbReference type="SAM" id="MobiDB-lite"/>
    </source>
</evidence>
<accession>A0A9D4TM20</accession>
<gene>
    <name evidence="2" type="ORF">D9Q98_005341</name>
</gene>
<name>A0A9D4TM20_CHLVU</name>
<protein>
    <submittedName>
        <fullName evidence="2">Uncharacterized protein</fullName>
    </submittedName>
</protein>
<reference evidence="2" key="1">
    <citation type="journal article" date="2019" name="Plant J.">
        <title>Chlorella vulgaris genome assembly and annotation reveals the molecular basis for metabolic acclimation to high light conditions.</title>
        <authorList>
            <person name="Cecchin M."/>
            <person name="Marcolungo L."/>
            <person name="Rossato M."/>
            <person name="Girolomoni L."/>
            <person name="Cosentino E."/>
            <person name="Cuine S."/>
            <person name="Li-Beisson Y."/>
            <person name="Delledonne M."/>
            <person name="Ballottari M."/>
        </authorList>
    </citation>
    <scope>NUCLEOTIDE SEQUENCE</scope>
    <source>
        <strain evidence="2">211/11P</strain>
    </source>
</reference>
<evidence type="ECO:0000313" key="3">
    <source>
        <dbReference type="Proteomes" id="UP001055712"/>
    </source>
</evidence>